<proteinExistence type="predicted"/>
<feature type="transmembrane region" description="Helical" evidence="1">
    <location>
        <begin position="37"/>
        <end position="54"/>
    </location>
</feature>
<protein>
    <submittedName>
        <fullName evidence="2">Stage III sporulation protein AF</fullName>
    </submittedName>
</protein>
<dbReference type="EMBL" id="AP022557">
    <property type="protein sequence ID" value="BBW95644.1"/>
    <property type="molecule type" value="Genomic_DNA"/>
</dbReference>
<dbReference type="NCBIfam" id="TIGR02896">
    <property type="entry name" value="spore_III_AF"/>
    <property type="match status" value="1"/>
</dbReference>
<dbReference type="RefSeq" id="WP_033019337.1">
    <property type="nucleotide sequence ID" value="NZ_AP022557.1"/>
</dbReference>
<dbReference type="AlphaFoldDB" id="A0A679FS92"/>
<keyword evidence="1" id="KW-0472">Membrane</keyword>
<dbReference type="Pfam" id="PF09581">
    <property type="entry name" value="Spore_III_AF"/>
    <property type="match status" value="1"/>
</dbReference>
<feature type="transmembrane region" description="Helical" evidence="1">
    <location>
        <begin position="6"/>
        <end position="25"/>
    </location>
</feature>
<gene>
    <name evidence="2" type="primary">spoIIIAF</name>
    <name evidence="2" type="ORF">GsuE55_04770</name>
</gene>
<keyword evidence="3" id="KW-1185">Reference proteome</keyword>
<reference evidence="3" key="1">
    <citation type="journal article" date="2020" name="Microbiol. Resour. Announc.">
        <title>Complete Genome Sequence of Geobacillus sp. Strain E55-1, Isolated from Mine Geyser in Japan.</title>
        <authorList>
            <person name="Miyazaki K."/>
            <person name="Hase E."/>
            <person name="Tokito N."/>
        </authorList>
    </citation>
    <scope>NUCLEOTIDE SEQUENCE [LARGE SCALE GENOMIC DNA]</scope>
    <source>
        <strain evidence="3">E55-1</strain>
    </source>
</reference>
<evidence type="ECO:0000256" key="1">
    <source>
        <dbReference type="SAM" id="Phobius"/>
    </source>
</evidence>
<organism evidence="2 3">
    <name type="scientific">Geobacillus subterraneus</name>
    <dbReference type="NCBI Taxonomy" id="129338"/>
    <lineage>
        <taxon>Bacteria</taxon>
        <taxon>Bacillati</taxon>
        <taxon>Bacillota</taxon>
        <taxon>Bacilli</taxon>
        <taxon>Bacillales</taxon>
        <taxon>Anoxybacillaceae</taxon>
        <taxon>Geobacillus</taxon>
    </lineage>
</organism>
<dbReference type="Proteomes" id="UP000501421">
    <property type="component" value="Chromosome"/>
</dbReference>
<evidence type="ECO:0000313" key="3">
    <source>
        <dbReference type="Proteomes" id="UP000501421"/>
    </source>
</evidence>
<keyword evidence="1" id="KW-1133">Transmembrane helix</keyword>
<sequence length="204" mass="22885">MPFVIEWVTNIILFLLFAVVIDFLLPSGTMQKYVKMAIGLLLLLVMLTPVLRLASVAPEQLVASALARFSGEQTGEDAIKNEIERQKKEIQASQRAYILEQMAVQLENDVNEELMKKYGLKADVNVSAEPTSETWRMPDDIRTISVVLSKQRPAGTVEPVTIDTTKPPDWSAGDAALAEEVRSFLAGRWEVDEHKIDVQFRGRE</sequence>
<evidence type="ECO:0000313" key="2">
    <source>
        <dbReference type="EMBL" id="BBW95644.1"/>
    </source>
</evidence>
<keyword evidence="1" id="KW-0812">Transmembrane</keyword>
<accession>A0A679FS92</accession>
<dbReference type="InterPro" id="IPR014245">
    <property type="entry name" value="Spore_III_AF"/>
</dbReference>
<name>A0A679FS92_9BACL</name>